<dbReference type="GO" id="GO:0008270">
    <property type="term" value="F:zinc ion binding"/>
    <property type="evidence" value="ECO:0007669"/>
    <property type="project" value="UniProtKB-KW"/>
</dbReference>
<keyword evidence="2" id="KW-0479">Metal-binding</keyword>
<keyword evidence="9" id="KW-0472">Membrane</keyword>
<proteinExistence type="predicted"/>
<dbReference type="PANTHER" id="PTHR14196">
    <property type="entry name" value="ODD-SKIPPED - RELATED"/>
    <property type="match status" value="1"/>
</dbReference>
<reference evidence="11" key="3">
    <citation type="submission" date="2025-09" db="UniProtKB">
        <authorList>
            <consortium name="Ensembl"/>
        </authorList>
    </citation>
    <scope>IDENTIFICATION</scope>
</reference>
<organism evidence="11 12">
    <name type="scientific">Sparus aurata</name>
    <name type="common">Gilthead sea bream</name>
    <dbReference type="NCBI Taxonomy" id="8175"/>
    <lineage>
        <taxon>Eukaryota</taxon>
        <taxon>Metazoa</taxon>
        <taxon>Chordata</taxon>
        <taxon>Craniata</taxon>
        <taxon>Vertebrata</taxon>
        <taxon>Euteleostomi</taxon>
        <taxon>Actinopterygii</taxon>
        <taxon>Neopterygii</taxon>
        <taxon>Teleostei</taxon>
        <taxon>Neoteleostei</taxon>
        <taxon>Acanthomorphata</taxon>
        <taxon>Eupercaria</taxon>
        <taxon>Spariformes</taxon>
        <taxon>Sparidae</taxon>
        <taxon>Sparus</taxon>
    </lineage>
</organism>
<evidence type="ECO:0000256" key="9">
    <source>
        <dbReference type="SAM" id="Phobius"/>
    </source>
</evidence>
<evidence type="ECO:0000256" key="5">
    <source>
        <dbReference type="ARBA" id="ARBA00022833"/>
    </source>
</evidence>
<keyword evidence="5" id="KW-0862">Zinc</keyword>
<dbReference type="Proteomes" id="UP000472265">
    <property type="component" value="Chromosome 24"/>
</dbReference>
<dbReference type="PROSITE" id="PS50157">
    <property type="entry name" value="ZINC_FINGER_C2H2_2"/>
    <property type="match status" value="3"/>
</dbReference>
<feature type="transmembrane region" description="Helical" evidence="9">
    <location>
        <begin position="138"/>
        <end position="157"/>
    </location>
</feature>
<evidence type="ECO:0000313" key="12">
    <source>
        <dbReference type="Proteomes" id="UP000472265"/>
    </source>
</evidence>
<evidence type="ECO:0000256" key="1">
    <source>
        <dbReference type="ARBA" id="ARBA00004123"/>
    </source>
</evidence>
<name>A0A671UHB2_SPAAU</name>
<evidence type="ECO:0000256" key="3">
    <source>
        <dbReference type="ARBA" id="ARBA00022737"/>
    </source>
</evidence>
<dbReference type="FunFam" id="3.30.160.60:FF:002343">
    <property type="entry name" value="Zinc finger protein 33A"/>
    <property type="match status" value="1"/>
</dbReference>
<evidence type="ECO:0000256" key="7">
    <source>
        <dbReference type="PROSITE-ProRule" id="PRU00042"/>
    </source>
</evidence>
<feature type="domain" description="C2H2-type" evidence="10">
    <location>
        <begin position="93"/>
        <end position="120"/>
    </location>
</feature>
<reference evidence="11" key="2">
    <citation type="submission" date="2025-08" db="UniProtKB">
        <authorList>
            <consortium name="Ensembl"/>
        </authorList>
    </citation>
    <scope>IDENTIFICATION</scope>
</reference>
<dbReference type="SMART" id="SM00355">
    <property type="entry name" value="ZnF_C2H2"/>
    <property type="match status" value="3"/>
</dbReference>
<protein>
    <recommendedName>
        <fullName evidence="10">C2H2-type domain-containing protein</fullName>
    </recommendedName>
</protein>
<feature type="region of interest" description="Disordered" evidence="8">
    <location>
        <begin position="1"/>
        <end position="25"/>
    </location>
</feature>
<keyword evidence="9" id="KW-1133">Transmembrane helix</keyword>
<dbReference type="SUPFAM" id="SSF57667">
    <property type="entry name" value="beta-beta-alpha zinc fingers"/>
    <property type="match status" value="2"/>
</dbReference>
<keyword evidence="12" id="KW-1185">Reference proteome</keyword>
<dbReference type="FunFam" id="3.30.160.60:FF:000912">
    <property type="entry name" value="Zinc finger protein 660"/>
    <property type="match status" value="1"/>
</dbReference>
<dbReference type="AlphaFoldDB" id="A0A671UHB2"/>
<dbReference type="InterPro" id="IPR050717">
    <property type="entry name" value="C2H2-ZF_Transcription_Reg"/>
</dbReference>
<evidence type="ECO:0000256" key="8">
    <source>
        <dbReference type="SAM" id="MobiDB-lite"/>
    </source>
</evidence>
<feature type="domain" description="C2H2-type" evidence="10">
    <location>
        <begin position="37"/>
        <end position="64"/>
    </location>
</feature>
<dbReference type="PROSITE" id="PS00028">
    <property type="entry name" value="ZINC_FINGER_C2H2_1"/>
    <property type="match status" value="3"/>
</dbReference>
<accession>A0A671UHB2</accession>
<feature type="domain" description="C2H2-type" evidence="10">
    <location>
        <begin position="65"/>
        <end position="92"/>
    </location>
</feature>
<keyword evidence="6" id="KW-0539">Nucleus</keyword>
<dbReference type="Ensembl" id="ENSSAUT00010014619.1">
    <property type="protein sequence ID" value="ENSSAUP00010013751.1"/>
    <property type="gene ID" value="ENSSAUG00010006490.1"/>
</dbReference>
<dbReference type="PANTHER" id="PTHR14196:SF12">
    <property type="entry name" value="ZINC FINGER PROTEIN 208-LIKE"/>
    <property type="match status" value="1"/>
</dbReference>
<dbReference type="Pfam" id="PF13465">
    <property type="entry name" value="zf-H2C2_2"/>
    <property type="match status" value="1"/>
</dbReference>
<keyword evidence="4 7" id="KW-0863">Zinc-finger</keyword>
<comment type="subcellular location">
    <subcellularLocation>
        <location evidence="1">Nucleus</location>
    </subcellularLocation>
</comment>
<sequence length="166" mass="18727">EGPDMNLSELENNDSEDLKSSLNLNDISGPNAGEKSYSCSDCGKQFTLNSNLRTHMRIHTGEKPFSCSFCSKRFTQKVTLKQHLALHTGEKRYSCSACGDRFTWHYQLKNHQCIHTGERPFSCAVCGTRFLNDETVLLVLKLTLMLFVIISTLLMIIDQESCVVTL</sequence>
<keyword evidence="3" id="KW-0677">Repeat</keyword>
<evidence type="ECO:0000256" key="6">
    <source>
        <dbReference type="ARBA" id="ARBA00023242"/>
    </source>
</evidence>
<dbReference type="GO" id="GO:0000981">
    <property type="term" value="F:DNA-binding transcription factor activity, RNA polymerase II-specific"/>
    <property type="evidence" value="ECO:0007669"/>
    <property type="project" value="TreeGrafter"/>
</dbReference>
<evidence type="ECO:0000256" key="4">
    <source>
        <dbReference type="ARBA" id="ARBA00022771"/>
    </source>
</evidence>
<keyword evidence="9" id="KW-0812">Transmembrane</keyword>
<dbReference type="Gene3D" id="3.30.160.60">
    <property type="entry name" value="Classic Zinc Finger"/>
    <property type="match status" value="4"/>
</dbReference>
<dbReference type="GO" id="GO:0005634">
    <property type="term" value="C:nucleus"/>
    <property type="evidence" value="ECO:0007669"/>
    <property type="project" value="UniProtKB-SubCell"/>
</dbReference>
<dbReference type="InterPro" id="IPR036236">
    <property type="entry name" value="Znf_C2H2_sf"/>
</dbReference>
<evidence type="ECO:0000259" key="10">
    <source>
        <dbReference type="PROSITE" id="PS50157"/>
    </source>
</evidence>
<evidence type="ECO:0000256" key="2">
    <source>
        <dbReference type="ARBA" id="ARBA00022723"/>
    </source>
</evidence>
<reference evidence="11" key="1">
    <citation type="submission" date="2021-04" db="EMBL/GenBank/DDBJ databases">
        <authorList>
            <consortium name="Wellcome Sanger Institute Data Sharing"/>
        </authorList>
    </citation>
    <scope>NUCLEOTIDE SEQUENCE [LARGE SCALE GENOMIC DNA]</scope>
</reference>
<evidence type="ECO:0000313" key="11">
    <source>
        <dbReference type="Ensembl" id="ENSSAUP00010013751.1"/>
    </source>
</evidence>
<dbReference type="FunFam" id="3.30.160.60:FF:000478">
    <property type="entry name" value="Zinc finger protein 133"/>
    <property type="match status" value="1"/>
</dbReference>
<dbReference type="InterPro" id="IPR013087">
    <property type="entry name" value="Znf_C2H2_type"/>
</dbReference>
<dbReference type="GeneTree" id="ENSGT00950000182774"/>
<dbReference type="GO" id="GO:0000977">
    <property type="term" value="F:RNA polymerase II transcription regulatory region sequence-specific DNA binding"/>
    <property type="evidence" value="ECO:0007669"/>
    <property type="project" value="TreeGrafter"/>
</dbReference>